<dbReference type="Pfam" id="PF12833">
    <property type="entry name" value="HTH_18"/>
    <property type="match status" value="1"/>
</dbReference>
<evidence type="ECO:0000259" key="5">
    <source>
        <dbReference type="PROSITE" id="PS01124"/>
    </source>
</evidence>
<comment type="caution">
    <text evidence="6">The sequence shown here is derived from an EMBL/GenBank/DDBJ whole genome shotgun (WGS) entry which is preliminary data.</text>
</comment>
<keyword evidence="2" id="KW-0238">DNA-binding</keyword>
<feature type="transmembrane region" description="Helical" evidence="4">
    <location>
        <begin position="207"/>
        <end position="225"/>
    </location>
</feature>
<dbReference type="PANTHER" id="PTHR43280">
    <property type="entry name" value="ARAC-FAMILY TRANSCRIPTIONAL REGULATOR"/>
    <property type="match status" value="1"/>
</dbReference>
<keyword evidence="4" id="KW-1133">Transmembrane helix</keyword>
<dbReference type="Gene3D" id="1.10.10.60">
    <property type="entry name" value="Homeodomain-like"/>
    <property type="match status" value="1"/>
</dbReference>
<dbReference type="InterPro" id="IPR018062">
    <property type="entry name" value="HTH_AraC-typ_CS"/>
</dbReference>
<evidence type="ECO:0000256" key="2">
    <source>
        <dbReference type="ARBA" id="ARBA00023125"/>
    </source>
</evidence>
<dbReference type="SUPFAM" id="SSF46689">
    <property type="entry name" value="Homeodomain-like"/>
    <property type="match status" value="1"/>
</dbReference>
<keyword evidence="4" id="KW-0812">Transmembrane</keyword>
<keyword evidence="7" id="KW-1185">Reference proteome</keyword>
<accession>A0ABS9RKF5</accession>
<feature type="transmembrane region" description="Helical" evidence="4">
    <location>
        <begin position="93"/>
        <end position="113"/>
    </location>
</feature>
<dbReference type="InterPro" id="IPR009057">
    <property type="entry name" value="Homeodomain-like_sf"/>
</dbReference>
<evidence type="ECO:0000313" key="6">
    <source>
        <dbReference type="EMBL" id="MCH4553433.1"/>
    </source>
</evidence>
<evidence type="ECO:0000256" key="3">
    <source>
        <dbReference type="ARBA" id="ARBA00023163"/>
    </source>
</evidence>
<sequence>MDIAFIYIGLAQSLFSAFIIYFKKPRNIANRILGFWLLAIGGMFALNVVKLHYEATQDFWPISLTLSTSFPIFLYIYTKYVVSDYSTFQRIDYLHFVPLLVGCVVLIYFVPSLTQGIEEFKEELNNINSPNEVGYVFKLYIWVYCLLALIFIINYRRKIKNYFSFQSYKNSLNWLIFIIVSFLVIYNYIIYISTKYYLGAAMPHIEAFRSGALLLFVYIISFWGFKQNQLATNIRSPKLNFLKKGDESESKRYTKSGLSPKKAEQYALRLIDYMDHSEAWKNNELNVAALSEATDIPKHHITQVLNENIQKNFYTFVNEYRVKLAMEMIVSPKYDSLSFVGIAFESGFNSKTAFNIFFKKYTGMTPTEYKKKHS</sequence>
<dbReference type="EMBL" id="JAKVQD010000005">
    <property type="protein sequence ID" value="MCH4553433.1"/>
    <property type="molecule type" value="Genomic_DNA"/>
</dbReference>
<dbReference type="PANTHER" id="PTHR43280:SF29">
    <property type="entry name" value="ARAC-FAMILY TRANSCRIPTIONAL REGULATOR"/>
    <property type="match status" value="1"/>
</dbReference>
<keyword evidence="4" id="KW-0472">Membrane</keyword>
<dbReference type="InterPro" id="IPR018060">
    <property type="entry name" value="HTH_AraC"/>
</dbReference>
<name>A0ABS9RKF5_9FLAO</name>
<keyword evidence="3" id="KW-0804">Transcription</keyword>
<proteinExistence type="predicted"/>
<dbReference type="SMART" id="SM00342">
    <property type="entry name" value="HTH_ARAC"/>
    <property type="match status" value="1"/>
</dbReference>
<reference evidence="6" key="1">
    <citation type="submission" date="2022-02" db="EMBL/GenBank/DDBJ databases">
        <title>Aestuariibaculum sp., a marine bacterium isolated from sediment in Guangxi.</title>
        <authorList>
            <person name="Ying J."/>
        </authorList>
    </citation>
    <scope>NUCLEOTIDE SEQUENCE</scope>
    <source>
        <strain evidence="6">L182</strain>
    </source>
</reference>
<evidence type="ECO:0000256" key="1">
    <source>
        <dbReference type="ARBA" id="ARBA00023015"/>
    </source>
</evidence>
<gene>
    <name evidence="6" type="ORF">MKW35_12455</name>
</gene>
<feature type="domain" description="HTH araC/xylS-type" evidence="5">
    <location>
        <begin position="268"/>
        <end position="372"/>
    </location>
</feature>
<feature type="transmembrane region" description="Helical" evidence="4">
    <location>
        <begin position="133"/>
        <end position="153"/>
    </location>
</feature>
<dbReference type="Proteomes" id="UP001156141">
    <property type="component" value="Unassembled WGS sequence"/>
</dbReference>
<organism evidence="6 7">
    <name type="scientific">Aestuariibaculum lutulentum</name>
    <dbReference type="NCBI Taxonomy" id="2920935"/>
    <lineage>
        <taxon>Bacteria</taxon>
        <taxon>Pseudomonadati</taxon>
        <taxon>Bacteroidota</taxon>
        <taxon>Flavobacteriia</taxon>
        <taxon>Flavobacteriales</taxon>
        <taxon>Flavobacteriaceae</taxon>
    </lineage>
</organism>
<keyword evidence="1" id="KW-0805">Transcription regulation</keyword>
<feature type="transmembrane region" description="Helical" evidence="4">
    <location>
        <begin position="6"/>
        <end position="22"/>
    </location>
</feature>
<dbReference type="PROSITE" id="PS00041">
    <property type="entry name" value="HTH_ARAC_FAMILY_1"/>
    <property type="match status" value="1"/>
</dbReference>
<protein>
    <submittedName>
        <fullName evidence="6">Helix-turn-helix domain-containing protein</fullName>
    </submittedName>
</protein>
<evidence type="ECO:0000256" key="4">
    <source>
        <dbReference type="SAM" id="Phobius"/>
    </source>
</evidence>
<feature type="transmembrane region" description="Helical" evidence="4">
    <location>
        <begin position="59"/>
        <end position="81"/>
    </location>
</feature>
<dbReference type="PROSITE" id="PS01124">
    <property type="entry name" value="HTH_ARAC_FAMILY_2"/>
    <property type="match status" value="1"/>
</dbReference>
<dbReference type="RefSeq" id="WP_240574424.1">
    <property type="nucleotide sequence ID" value="NZ_CP136709.1"/>
</dbReference>
<feature type="transmembrane region" description="Helical" evidence="4">
    <location>
        <begin position="34"/>
        <end position="53"/>
    </location>
</feature>
<feature type="transmembrane region" description="Helical" evidence="4">
    <location>
        <begin position="174"/>
        <end position="192"/>
    </location>
</feature>
<evidence type="ECO:0000313" key="7">
    <source>
        <dbReference type="Proteomes" id="UP001156141"/>
    </source>
</evidence>